<dbReference type="GeneID" id="25988713"/>
<dbReference type="OrthoDB" id="541052at2759"/>
<proteinExistence type="predicted"/>
<reference evidence="2 3" key="1">
    <citation type="journal article" date="2012" name="Eukaryot. Cell">
        <title>Draft genome sequence of CBS 2479, the standard type strain of Trichosporon asahii.</title>
        <authorList>
            <person name="Yang R.Y."/>
            <person name="Li H.T."/>
            <person name="Zhu H."/>
            <person name="Zhou G.P."/>
            <person name="Wang M."/>
            <person name="Wang L."/>
        </authorList>
    </citation>
    <scope>NUCLEOTIDE SEQUENCE [LARGE SCALE GENOMIC DNA]</scope>
    <source>
        <strain evidence="3">ATCC 90039 / CBS 2479 / JCM 2466 / KCTC 7840 / NCYC 2677 / UAMH 7654</strain>
    </source>
</reference>
<dbReference type="RefSeq" id="XP_014184151.1">
    <property type="nucleotide sequence ID" value="XM_014328676.1"/>
</dbReference>
<name>J8QHX1_TRIAS</name>
<organism evidence="2 3">
    <name type="scientific">Trichosporon asahii var. asahii (strain ATCC 90039 / CBS 2479 / JCM 2466 / KCTC 7840 / NBRC 103889/ NCYC 2677 / UAMH 7654)</name>
    <name type="common">Yeast</name>
    <dbReference type="NCBI Taxonomy" id="1186058"/>
    <lineage>
        <taxon>Eukaryota</taxon>
        <taxon>Fungi</taxon>
        <taxon>Dikarya</taxon>
        <taxon>Basidiomycota</taxon>
        <taxon>Agaricomycotina</taxon>
        <taxon>Tremellomycetes</taxon>
        <taxon>Trichosporonales</taxon>
        <taxon>Trichosporonaceae</taxon>
        <taxon>Trichosporon</taxon>
    </lineage>
</organism>
<dbReference type="HOGENOM" id="CLU_005027_3_2_1"/>
<dbReference type="PANTHER" id="PTHR12203:SF118">
    <property type="entry name" value="BETA-1,2-XYLOSYLTRANSFERASE 1"/>
    <property type="match status" value="1"/>
</dbReference>
<accession>J8QHX1</accession>
<dbReference type="VEuPathDB" id="FungiDB:A1Q1_05201"/>
<dbReference type="Pfam" id="PF05686">
    <property type="entry name" value="Glyco_transf_90"/>
    <property type="match status" value="1"/>
</dbReference>
<evidence type="ECO:0000313" key="2">
    <source>
        <dbReference type="EMBL" id="EJT53238.1"/>
    </source>
</evidence>
<keyword evidence="2" id="KW-0808">Transferase</keyword>
<dbReference type="SMART" id="SM00672">
    <property type="entry name" value="CAP10"/>
    <property type="match status" value="1"/>
</dbReference>
<dbReference type="InterPro" id="IPR006598">
    <property type="entry name" value="CAP10"/>
</dbReference>
<dbReference type="AlphaFoldDB" id="J8QHX1"/>
<evidence type="ECO:0000259" key="1">
    <source>
        <dbReference type="SMART" id="SM00672"/>
    </source>
</evidence>
<gene>
    <name evidence="2" type="ORF">A1Q1_05201</name>
</gene>
<dbReference type="InterPro" id="IPR051091">
    <property type="entry name" value="O-Glucosyltr/Glycosyltrsf_90"/>
</dbReference>
<evidence type="ECO:0000313" key="3">
    <source>
        <dbReference type="Proteomes" id="UP000002748"/>
    </source>
</evidence>
<dbReference type="KEGG" id="tasa:A1Q1_05201"/>
<comment type="caution">
    <text evidence="2">The sequence shown here is derived from an EMBL/GenBank/DDBJ whole genome shotgun (WGS) entry which is preliminary data.</text>
</comment>
<dbReference type="PANTHER" id="PTHR12203">
    <property type="entry name" value="KDEL LYS-ASP-GLU-LEU CONTAINING - RELATED"/>
    <property type="match status" value="1"/>
</dbReference>
<dbReference type="GO" id="GO:0016740">
    <property type="term" value="F:transferase activity"/>
    <property type="evidence" value="ECO:0007669"/>
    <property type="project" value="UniProtKB-KW"/>
</dbReference>
<dbReference type="EMBL" id="ALBS01000002">
    <property type="protein sequence ID" value="EJT53238.1"/>
    <property type="molecule type" value="Genomic_DNA"/>
</dbReference>
<protein>
    <submittedName>
        <fullName evidence="2">Glycosyltransferase family 90 protein</fullName>
    </submittedName>
</protein>
<feature type="domain" description="Glycosyl transferase CAP10" evidence="1">
    <location>
        <begin position="133"/>
        <end position="431"/>
    </location>
</feature>
<dbReference type="Proteomes" id="UP000002748">
    <property type="component" value="Unassembled WGS sequence"/>
</dbReference>
<sequence>MFPFRAVSPKDVRTLIDRASKEADTFVITVHDGQVTHTGGDDGPAIHRKRLDGQLDLIADVAKDIPDMRVVYSAQDTPSTIISYDQRQELSQGVENNEYVPLARIKSDNQFTGWLASCSYNSPLRQHGYDPIPVEDIDWAEKTFIVDHLKSMDMCAHPELIPQHGLLAGLRLQRGTDPLSAKFAISKTLAHADVLGVPTERFTEASTVSPIPWAEKNGDRLLWRGANTGIWHKERNHWRGTHRLRLMSLTNAYDGVARVIGPQVKGTVGQATVDAPLDKLNEQHVDIAFVGEPIQCEESDGSCAEIKENYAFRGRVTPDDMDHAKYLIDVDGNAWSARFQRLMLSGSLLLKSTVMPEWFSDRIQPWLHYVPVKVDYGDLYDALVFFKGNDALAKEIAENAREWTEKFYRREDMVAYAFRLYLEWARLQAEDRDAASYTYDEKDELERK</sequence>